<evidence type="ECO:0000256" key="5">
    <source>
        <dbReference type="ARBA" id="ARBA00022857"/>
    </source>
</evidence>
<dbReference type="Pfam" id="PF00107">
    <property type="entry name" value="ADH_zinc_N"/>
    <property type="match status" value="1"/>
</dbReference>
<dbReference type="GO" id="GO:0005739">
    <property type="term" value="C:mitochondrion"/>
    <property type="evidence" value="ECO:0007669"/>
    <property type="project" value="UniProtKB-SubCell"/>
</dbReference>
<keyword evidence="15" id="KW-1185">Reference proteome</keyword>
<evidence type="ECO:0000256" key="9">
    <source>
        <dbReference type="ARBA" id="ARBA00023128"/>
    </source>
</evidence>
<dbReference type="CDD" id="cd08290">
    <property type="entry name" value="ETR"/>
    <property type="match status" value="1"/>
</dbReference>
<keyword evidence="3" id="KW-0444">Lipid biosynthesis</keyword>
<dbReference type="SMART" id="SM00829">
    <property type="entry name" value="PKS_ER"/>
    <property type="match status" value="1"/>
</dbReference>
<evidence type="ECO:0000256" key="2">
    <source>
        <dbReference type="ARBA" id="ARBA00010371"/>
    </source>
</evidence>
<keyword evidence="6" id="KW-0809">Transit peptide</keyword>
<keyword evidence="8" id="KW-0443">Lipid metabolism</keyword>
<dbReference type="SUPFAM" id="SSF50129">
    <property type="entry name" value="GroES-like"/>
    <property type="match status" value="1"/>
</dbReference>
<keyword evidence="9" id="KW-0496">Mitochondrion</keyword>
<evidence type="ECO:0000256" key="10">
    <source>
        <dbReference type="ARBA" id="ARBA00023160"/>
    </source>
</evidence>
<evidence type="ECO:0000259" key="13">
    <source>
        <dbReference type="SMART" id="SM00829"/>
    </source>
</evidence>
<evidence type="ECO:0000256" key="7">
    <source>
        <dbReference type="ARBA" id="ARBA00023002"/>
    </source>
</evidence>
<dbReference type="InterPro" id="IPR051034">
    <property type="entry name" value="Mito_Enoyl-ACP_Reductase"/>
</dbReference>
<dbReference type="GO" id="GO:0141148">
    <property type="term" value="F:enoyl-[acyl-carrier-protein] reductase (NADPH) activity"/>
    <property type="evidence" value="ECO:0007669"/>
    <property type="project" value="UniProtKB-EC"/>
</dbReference>
<comment type="caution">
    <text evidence="14">The sequence shown here is derived from an EMBL/GenBank/DDBJ whole genome shotgun (WGS) entry which is preliminary data.</text>
</comment>
<evidence type="ECO:0000313" key="15">
    <source>
        <dbReference type="Proteomes" id="UP000034841"/>
    </source>
</evidence>
<evidence type="ECO:0000256" key="1">
    <source>
        <dbReference type="ARBA" id="ARBA00004173"/>
    </source>
</evidence>
<evidence type="ECO:0000256" key="8">
    <source>
        <dbReference type="ARBA" id="ARBA00023098"/>
    </source>
</evidence>
<proteinExistence type="inferred from homology"/>
<reference evidence="14 15" key="1">
    <citation type="submission" date="2015-04" db="EMBL/GenBank/DDBJ databases">
        <title>Genome sequence of Ceratocystis platani, a major pathogen of plane trees.</title>
        <authorList>
            <person name="Belbahri L."/>
        </authorList>
    </citation>
    <scope>NUCLEOTIDE SEQUENCE [LARGE SCALE GENOMIC DNA]</scope>
    <source>
        <strain evidence="14 15">CFO</strain>
    </source>
</reference>
<dbReference type="PANTHER" id="PTHR43981">
    <property type="entry name" value="ENOYL-[ACYL-CARRIER-PROTEIN] REDUCTASE, MITOCHONDRIAL"/>
    <property type="match status" value="1"/>
</dbReference>
<dbReference type="Gene3D" id="3.40.50.720">
    <property type="entry name" value="NAD(P)-binding Rossmann-like Domain"/>
    <property type="match status" value="1"/>
</dbReference>
<keyword evidence="4" id="KW-0276">Fatty acid metabolism</keyword>
<dbReference type="InterPro" id="IPR011032">
    <property type="entry name" value="GroES-like_sf"/>
</dbReference>
<dbReference type="AlphaFoldDB" id="A0A0F8B534"/>
<keyword evidence="5" id="KW-0521">NADP</keyword>
<sequence>MPRPTIANRALPRLLPRVFARWKSGPYGYTQAKSLVYSKTGNPGEVLHLHAHSISPTIPSSQVLLRTLAAPINPADINTVQGTYGIKPAFSQLIGTSEPSAIPGNEAVFEVLSAGSGVSHLSPGDWIIPASSGFGTWRTHALADASTLMPIDKTGLTTTQAATVSVNPSTAYRLLRLYGPQNKPQGTMTPLAPNSGSWFVQNGANSGVGRAAIQLGRLWGLRSINVVRERATPAETEALKAELKELGATVVVTDAEFTAREWSAQLAEILGKGEEVGLGLNCVGGKSLTAMARTLGYGGSLVTYGAMATRERTQVPAGLMIFKDIRLLGFWLTGWNQTDAEGRRITINDILELMRQGRFVDVPYIEQKWEWDTGEKELAGMVQNGLEGFRGGKGIFMFGET</sequence>
<dbReference type="InterPro" id="IPR013154">
    <property type="entry name" value="ADH-like_N"/>
</dbReference>
<comment type="catalytic activity">
    <reaction evidence="12">
        <text>a 2,3-saturated acyl-[ACP] + NADP(+) = a (2E)-enoyl-[ACP] + NADPH + H(+)</text>
        <dbReference type="Rhea" id="RHEA:22564"/>
        <dbReference type="Rhea" id="RHEA-COMP:9925"/>
        <dbReference type="Rhea" id="RHEA-COMP:9926"/>
        <dbReference type="ChEBI" id="CHEBI:15378"/>
        <dbReference type="ChEBI" id="CHEBI:57783"/>
        <dbReference type="ChEBI" id="CHEBI:58349"/>
        <dbReference type="ChEBI" id="CHEBI:78784"/>
        <dbReference type="ChEBI" id="CHEBI:78785"/>
        <dbReference type="EC" id="1.3.1.104"/>
    </reaction>
</comment>
<organism evidence="14 15">
    <name type="scientific">Ceratocystis fimbriata f. sp. platani</name>
    <dbReference type="NCBI Taxonomy" id="88771"/>
    <lineage>
        <taxon>Eukaryota</taxon>
        <taxon>Fungi</taxon>
        <taxon>Dikarya</taxon>
        <taxon>Ascomycota</taxon>
        <taxon>Pezizomycotina</taxon>
        <taxon>Sordariomycetes</taxon>
        <taxon>Hypocreomycetidae</taxon>
        <taxon>Microascales</taxon>
        <taxon>Ceratocystidaceae</taxon>
        <taxon>Ceratocystis</taxon>
    </lineage>
</organism>
<gene>
    <name evidence="14" type="primary">ETR1</name>
    <name evidence="14" type="ORF">CFO_g2103</name>
</gene>
<dbReference type="GO" id="GO:0006633">
    <property type="term" value="P:fatty acid biosynthetic process"/>
    <property type="evidence" value="ECO:0007669"/>
    <property type="project" value="UniProtKB-KW"/>
</dbReference>
<name>A0A0F8B534_CERFI</name>
<comment type="similarity">
    <text evidence="2">Belongs to the zinc-containing alcohol dehydrogenase family. Quinone oxidoreductase subfamily.</text>
</comment>
<dbReference type="PANTHER" id="PTHR43981:SF2">
    <property type="entry name" value="ENOYL-[ACYL-CARRIER-PROTEIN] REDUCTASE, MITOCHONDRIAL"/>
    <property type="match status" value="1"/>
</dbReference>
<dbReference type="EC" id="1.3.1.104" evidence="11"/>
<feature type="domain" description="Enoyl reductase (ER)" evidence="13">
    <location>
        <begin position="44"/>
        <end position="360"/>
    </location>
</feature>
<dbReference type="InterPro" id="IPR036291">
    <property type="entry name" value="NAD(P)-bd_dom_sf"/>
</dbReference>
<dbReference type="Gene3D" id="3.90.180.10">
    <property type="entry name" value="Medium-chain alcohol dehydrogenases, catalytic domain"/>
    <property type="match status" value="1"/>
</dbReference>
<protein>
    <recommendedName>
        <fullName evidence="11">enoyl-[acyl-carrier-protein] reductase</fullName>
        <ecNumber evidence="11">1.3.1.104</ecNumber>
    </recommendedName>
</protein>
<evidence type="ECO:0000256" key="12">
    <source>
        <dbReference type="ARBA" id="ARBA00048843"/>
    </source>
</evidence>
<dbReference type="OrthoDB" id="7482721at2759"/>
<keyword evidence="10" id="KW-0275">Fatty acid biosynthesis</keyword>
<evidence type="ECO:0000256" key="11">
    <source>
        <dbReference type="ARBA" id="ARBA00038963"/>
    </source>
</evidence>
<keyword evidence="7 14" id="KW-0560">Oxidoreductase</keyword>
<evidence type="ECO:0000256" key="4">
    <source>
        <dbReference type="ARBA" id="ARBA00022832"/>
    </source>
</evidence>
<evidence type="ECO:0000313" key="14">
    <source>
        <dbReference type="EMBL" id="KKF95545.1"/>
    </source>
</evidence>
<dbReference type="Pfam" id="PF08240">
    <property type="entry name" value="ADH_N"/>
    <property type="match status" value="1"/>
</dbReference>
<dbReference type="Proteomes" id="UP000034841">
    <property type="component" value="Unassembled WGS sequence"/>
</dbReference>
<dbReference type="InterPro" id="IPR013149">
    <property type="entry name" value="ADH-like_C"/>
</dbReference>
<dbReference type="EMBL" id="LBBL01000089">
    <property type="protein sequence ID" value="KKF95545.1"/>
    <property type="molecule type" value="Genomic_DNA"/>
</dbReference>
<dbReference type="SUPFAM" id="SSF51735">
    <property type="entry name" value="NAD(P)-binding Rossmann-fold domains"/>
    <property type="match status" value="1"/>
</dbReference>
<evidence type="ECO:0000256" key="3">
    <source>
        <dbReference type="ARBA" id="ARBA00022516"/>
    </source>
</evidence>
<comment type="subcellular location">
    <subcellularLocation>
        <location evidence="1">Mitochondrion</location>
    </subcellularLocation>
</comment>
<dbReference type="InterPro" id="IPR020843">
    <property type="entry name" value="ER"/>
</dbReference>
<accession>A0A0F8B534</accession>
<evidence type="ECO:0000256" key="6">
    <source>
        <dbReference type="ARBA" id="ARBA00022946"/>
    </source>
</evidence>